<evidence type="ECO:0000256" key="3">
    <source>
        <dbReference type="ARBA" id="ARBA00022723"/>
    </source>
</evidence>
<comment type="cofactor">
    <cofactor evidence="1">
        <name>[4Fe-4S] cluster</name>
        <dbReference type="ChEBI" id="CHEBI:49883"/>
    </cofactor>
</comment>
<dbReference type="PROSITE" id="PS51193">
    <property type="entry name" value="HELICASE_ATP_BIND_2"/>
    <property type="match status" value="1"/>
</dbReference>
<comment type="caution">
    <text evidence="18">The sequence shown here is derived from an EMBL/GenBank/DDBJ whole genome shotgun (WGS) entry which is preliminary data.</text>
</comment>
<dbReference type="InterPro" id="IPR010614">
    <property type="entry name" value="RAD3-like_helicase_DEAD"/>
</dbReference>
<dbReference type="SMART" id="SM00487">
    <property type="entry name" value="DEXDc"/>
    <property type="match status" value="1"/>
</dbReference>
<dbReference type="GO" id="GO:0016818">
    <property type="term" value="F:hydrolase activity, acting on acid anhydrides, in phosphorus-containing anhydrides"/>
    <property type="evidence" value="ECO:0007669"/>
    <property type="project" value="InterPro"/>
</dbReference>
<keyword evidence="10" id="KW-0411">Iron-sulfur</keyword>
<dbReference type="InterPro" id="IPR045028">
    <property type="entry name" value="DinG/Rad3-like"/>
</dbReference>
<evidence type="ECO:0000313" key="18">
    <source>
        <dbReference type="EMBL" id="TDX46612.1"/>
    </source>
</evidence>
<dbReference type="EMBL" id="SOEG01000038">
    <property type="protein sequence ID" value="TDX46612.1"/>
    <property type="molecule type" value="Genomic_DNA"/>
</dbReference>
<comment type="similarity">
    <text evidence="14">Belongs to the helicase family. DinG subfamily.</text>
</comment>
<dbReference type="InterPro" id="IPR011545">
    <property type="entry name" value="DEAD/DEAH_box_helicase_dom"/>
</dbReference>
<dbReference type="PANTHER" id="PTHR11472">
    <property type="entry name" value="DNA REPAIR DEAD HELICASE RAD3/XP-D SUBFAMILY MEMBER"/>
    <property type="match status" value="1"/>
</dbReference>
<proteinExistence type="inferred from homology"/>
<evidence type="ECO:0000256" key="4">
    <source>
        <dbReference type="ARBA" id="ARBA00022741"/>
    </source>
</evidence>
<accession>A0A4R8GLQ2</accession>
<evidence type="ECO:0000256" key="10">
    <source>
        <dbReference type="ARBA" id="ARBA00023014"/>
    </source>
</evidence>
<evidence type="ECO:0000259" key="17">
    <source>
        <dbReference type="PROSITE" id="PS51193"/>
    </source>
</evidence>
<gene>
    <name evidence="18" type="ORF">C7959_1384</name>
</gene>
<sequence>MNQKEYLKDVKDFFLPGNKLDLFFEKYEYRPEQQKMAEKVSEVFSKHRHLLVEAGTGTGKSLAYLVPSILLALKNEEKIIISTNTINLQEQLIKKDIPLLKEIFDLDFKAVLVKGKKNYICLRRLIQFGKIADLDITGYNTLSQINNWVLETQTGCRSDLNFRVDYKLWDQISCESDLCLRGNCPYYDQCHVMFAREEAQEADILIVNHHILFADLALRKARDLEDESAVLPPYKKVVFDEAHNIEEVATSYLGFRVSRKAIIKLLESLYNPDQGTGLLLRTRLEVSNLETKVKKKFQQKIDNDLISLVRKINDLGQSLFNNLISFIDKKSGNREKKLRIIQETRKDKFWEELLLVEFENLLINLNKLGKMLSDLLNDLINYDEEIEEIDVLTVELKANIDSILEIGENIAEIANYPEEDYVYWLESQGERCSLHSAPLNIGQELHDNLLSKMDSVILTSATLTVNNSFDFVKESLGLIEHDVKTLEVGSPFNYRKQLKIGIAKDLPQPNQSDFINGVIASSKEIVRSTKGRTLFLFTSYGMLNKVYHSLNDELEKLEVDNIYCQGLKSRRYLVEEFKKSEKAVLLGTSSFWEGVDIPGEKLSCVVIVKLPFVVPSEPVVAAKVEQLKAEGENSFYKYMLPKAVIKFKQGFGRLIRTKEDKGWIVMLDNRVISKSYGNIFLRSLPSDCQILIDSLGDLTNKIEKSI</sequence>
<dbReference type="AlphaFoldDB" id="A0A4R8GLQ2"/>
<keyword evidence="7 18" id="KW-0347">Helicase</keyword>
<dbReference type="GO" id="GO:0006281">
    <property type="term" value="P:DNA repair"/>
    <property type="evidence" value="ECO:0007669"/>
    <property type="project" value="UniProtKB-KW"/>
</dbReference>
<keyword evidence="5" id="KW-0227">DNA damage</keyword>
<evidence type="ECO:0000256" key="6">
    <source>
        <dbReference type="ARBA" id="ARBA00022801"/>
    </source>
</evidence>
<dbReference type="GO" id="GO:0046872">
    <property type="term" value="F:metal ion binding"/>
    <property type="evidence" value="ECO:0007669"/>
    <property type="project" value="UniProtKB-KW"/>
</dbReference>
<keyword evidence="11" id="KW-0238">DNA-binding</keyword>
<protein>
    <recommendedName>
        <fullName evidence="15">DNA 5'-3' helicase</fullName>
        <ecNumber evidence="15">5.6.2.3</ecNumber>
    </recommendedName>
</protein>
<evidence type="ECO:0000256" key="13">
    <source>
        <dbReference type="ARBA" id="ARBA00023235"/>
    </source>
</evidence>
<evidence type="ECO:0000256" key="15">
    <source>
        <dbReference type="ARBA" id="ARBA00044969"/>
    </source>
</evidence>
<evidence type="ECO:0000256" key="8">
    <source>
        <dbReference type="ARBA" id="ARBA00022840"/>
    </source>
</evidence>
<keyword evidence="13" id="KW-0413">Isomerase</keyword>
<reference evidence="18 19" key="1">
    <citation type="submission" date="2019-03" db="EMBL/GenBank/DDBJ databases">
        <title>Subsurface microbial communities from deep shales in Ohio and West Virginia, USA.</title>
        <authorList>
            <person name="Wrighton K."/>
        </authorList>
    </citation>
    <scope>NUCLEOTIDE SEQUENCE [LARGE SCALE GENOMIC DNA]</scope>
    <source>
        <strain evidence="18 19">MSL 6dP</strain>
    </source>
</reference>
<keyword evidence="8" id="KW-0067">ATP-binding</keyword>
<name>A0A4R8GLQ2_9FIRM</name>
<keyword evidence="12" id="KW-0234">DNA repair</keyword>
<dbReference type="Gene3D" id="3.40.50.300">
    <property type="entry name" value="P-loop containing nucleotide triphosphate hydrolases"/>
    <property type="match status" value="2"/>
</dbReference>
<dbReference type="GO" id="GO:0005524">
    <property type="term" value="F:ATP binding"/>
    <property type="evidence" value="ECO:0007669"/>
    <property type="project" value="UniProtKB-KW"/>
</dbReference>
<dbReference type="InterPro" id="IPR027417">
    <property type="entry name" value="P-loop_NTPase"/>
</dbReference>
<comment type="catalytic activity">
    <reaction evidence="16">
        <text>ATP + H2O = ADP + phosphate + H(+)</text>
        <dbReference type="Rhea" id="RHEA:13065"/>
        <dbReference type="ChEBI" id="CHEBI:15377"/>
        <dbReference type="ChEBI" id="CHEBI:15378"/>
        <dbReference type="ChEBI" id="CHEBI:30616"/>
        <dbReference type="ChEBI" id="CHEBI:43474"/>
        <dbReference type="ChEBI" id="CHEBI:456216"/>
        <dbReference type="EC" id="5.6.2.3"/>
    </reaction>
</comment>
<keyword evidence="2" id="KW-0004">4Fe-4S</keyword>
<dbReference type="Pfam" id="PF00270">
    <property type="entry name" value="DEAD"/>
    <property type="match status" value="1"/>
</dbReference>
<dbReference type="SMART" id="SM00488">
    <property type="entry name" value="DEXDc2"/>
    <property type="match status" value="1"/>
</dbReference>
<evidence type="ECO:0000256" key="7">
    <source>
        <dbReference type="ARBA" id="ARBA00022806"/>
    </source>
</evidence>
<keyword evidence="3" id="KW-0479">Metal-binding</keyword>
<evidence type="ECO:0000256" key="1">
    <source>
        <dbReference type="ARBA" id="ARBA00001966"/>
    </source>
</evidence>
<dbReference type="PANTHER" id="PTHR11472:SF34">
    <property type="entry name" value="REGULATOR OF TELOMERE ELONGATION HELICASE 1"/>
    <property type="match status" value="1"/>
</dbReference>
<keyword evidence="19" id="KW-1185">Reference proteome</keyword>
<evidence type="ECO:0000256" key="2">
    <source>
        <dbReference type="ARBA" id="ARBA00022485"/>
    </source>
</evidence>
<evidence type="ECO:0000256" key="12">
    <source>
        <dbReference type="ARBA" id="ARBA00023204"/>
    </source>
</evidence>
<dbReference type="SMART" id="SM00491">
    <property type="entry name" value="HELICc2"/>
    <property type="match status" value="1"/>
</dbReference>
<evidence type="ECO:0000256" key="14">
    <source>
        <dbReference type="ARBA" id="ARBA00038058"/>
    </source>
</evidence>
<keyword evidence="4" id="KW-0547">Nucleotide-binding</keyword>
<dbReference type="Pfam" id="PF06733">
    <property type="entry name" value="DEAD_2"/>
    <property type="match status" value="1"/>
</dbReference>
<evidence type="ECO:0000256" key="16">
    <source>
        <dbReference type="ARBA" id="ARBA00048954"/>
    </source>
</evidence>
<dbReference type="Proteomes" id="UP000295832">
    <property type="component" value="Unassembled WGS sequence"/>
</dbReference>
<dbReference type="InterPro" id="IPR006554">
    <property type="entry name" value="Helicase-like_DEXD_c2"/>
</dbReference>
<dbReference type="InterPro" id="IPR014001">
    <property type="entry name" value="Helicase_ATP-bd"/>
</dbReference>
<dbReference type="STRING" id="926561.GCA_000379025_03033"/>
<keyword evidence="6" id="KW-0378">Hydrolase</keyword>
<keyword evidence="9" id="KW-0408">Iron</keyword>
<organism evidence="18 19">
    <name type="scientific">Orenia marismortui</name>
    <dbReference type="NCBI Taxonomy" id="46469"/>
    <lineage>
        <taxon>Bacteria</taxon>
        <taxon>Bacillati</taxon>
        <taxon>Bacillota</taxon>
        <taxon>Clostridia</taxon>
        <taxon>Halanaerobiales</taxon>
        <taxon>Halobacteroidaceae</taxon>
        <taxon>Orenia</taxon>
    </lineage>
</organism>
<dbReference type="Pfam" id="PF13307">
    <property type="entry name" value="Helicase_C_2"/>
    <property type="match status" value="1"/>
</dbReference>
<evidence type="ECO:0000256" key="9">
    <source>
        <dbReference type="ARBA" id="ARBA00023004"/>
    </source>
</evidence>
<dbReference type="SUPFAM" id="SSF52540">
    <property type="entry name" value="P-loop containing nucleoside triphosphate hydrolases"/>
    <property type="match status" value="1"/>
</dbReference>
<dbReference type="GO" id="GO:0003677">
    <property type="term" value="F:DNA binding"/>
    <property type="evidence" value="ECO:0007669"/>
    <property type="project" value="UniProtKB-KW"/>
</dbReference>
<dbReference type="EC" id="5.6.2.3" evidence="15"/>
<evidence type="ECO:0000256" key="5">
    <source>
        <dbReference type="ARBA" id="ARBA00022763"/>
    </source>
</evidence>
<dbReference type="RefSeq" id="WP_134118621.1">
    <property type="nucleotide sequence ID" value="NZ_SOEG01000038.1"/>
</dbReference>
<dbReference type="InterPro" id="IPR014013">
    <property type="entry name" value="Helic_SF1/SF2_ATP-bd_DinG/Rad3"/>
</dbReference>
<dbReference type="InterPro" id="IPR006555">
    <property type="entry name" value="ATP-dep_Helicase_C"/>
</dbReference>
<evidence type="ECO:0000256" key="11">
    <source>
        <dbReference type="ARBA" id="ARBA00023125"/>
    </source>
</evidence>
<dbReference type="GO" id="GO:0051539">
    <property type="term" value="F:4 iron, 4 sulfur cluster binding"/>
    <property type="evidence" value="ECO:0007669"/>
    <property type="project" value="UniProtKB-KW"/>
</dbReference>
<dbReference type="GO" id="GO:0043139">
    <property type="term" value="F:5'-3' DNA helicase activity"/>
    <property type="evidence" value="ECO:0007669"/>
    <property type="project" value="UniProtKB-EC"/>
</dbReference>
<feature type="domain" description="Helicase ATP-binding" evidence="17">
    <location>
        <begin position="19"/>
        <end position="296"/>
    </location>
</feature>
<evidence type="ECO:0000313" key="19">
    <source>
        <dbReference type="Proteomes" id="UP000295832"/>
    </source>
</evidence>